<feature type="non-terminal residue" evidence="1">
    <location>
        <position position="44"/>
    </location>
</feature>
<evidence type="ECO:0000313" key="1">
    <source>
        <dbReference type="EMBL" id="KKK79472.1"/>
    </source>
</evidence>
<accession>A0A0F8YDF1</accession>
<dbReference type="AlphaFoldDB" id="A0A0F8YDF1"/>
<dbReference type="EMBL" id="LAZR01054010">
    <property type="protein sequence ID" value="KKK79472.1"/>
    <property type="molecule type" value="Genomic_DNA"/>
</dbReference>
<name>A0A0F8YDF1_9ZZZZ</name>
<organism evidence="1">
    <name type="scientific">marine sediment metagenome</name>
    <dbReference type="NCBI Taxonomy" id="412755"/>
    <lineage>
        <taxon>unclassified sequences</taxon>
        <taxon>metagenomes</taxon>
        <taxon>ecological metagenomes</taxon>
    </lineage>
</organism>
<comment type="caution">
    <text evidence="1">The sequence shown here is derived from an EMBL/GenBank/DDBJ whole genome shotgun (WGS) entry which is preliminary data.</text>
</comment>
<reference evidence="1" key="1">
    <citation type="journal article" date="2015" name="Nature">
        <title>Complex archaea that bridge the gap between prokaryotes and eukaryotes.</title>
        <authorList>
            <person name="Spang A."/>
            <person name="Saw J.H."/>
            <person name="Jorgensen S.L."/>
            <person name="Zaremba-Niedzwiedzka K."/>
            <person name="Martijn J."/>
            <person name="Lind A.E."/>
            <person name="van Eijk R."/>
            <person name="Schleper C."/>
            <person name="Guy L."/>
            <person name="Ettema T.J."/>
        </authorList>
    </citation>
    <scope>NUCLEOTIDE SEQUENCE</scope>
</reference>
<proteinExistence type="predicted"/>
<gene>
    <name evidence="1" type="ORF">LCGC14_2833160</name>
</gene>
<sequence length="44" mass="5118">MTDSQRTRFTLGRQTLDDHDSLLLVRLSVFTIRSLSLNSRTPRL</sequence>
<protein>
    <submittedName>
        <fullName evidence="1">Uncharacterized protein</fullName>
    </submittedName>
</protein>